<reference evidence="1" key="1">
    <citation type="submission" date="2020-07" db="EMBL/GenBank/DDBJ databases">
        <title>Multicomponent nature underlies the extraordinary mechanical properties of spider dragline silk.</title>
        <authorList>
            <person name="Kono N."/>
            <person name="Nakamura H."/>
            <person name="Mori M."/>
            <person name="Yoshida Y."/>
            <person name="Ohtoshi R."/>
            <person name="Malay A.D."/>
            <person name="Moran D.A.P."/>
            <person name="Tomita M."/>
            <person name="Numata K."/>
            <person name="Arakawa K."/>
        </authorList>
    </citation>
    <scope>NUCLEOTIDE SEQUENCE</scope>
</reference>
<name>A0A8X6L8E9_TRICU</name>
<protein>
    <recommendedName>
        <fullName evidence="3">Mos1 transposase HTH domain-containing protein</fullName>
    </recommendedName>
</protein>
<evidence type="ECO:0000313" key="1">
    <source>
        <dbReference type="EMBL" id="GFQ97638.1"/>
    </source>
</evidence>
<dbReference type="OrthoDB" id="8191996at2759"/>
<dbReference type="Proteomes" id="UP000887116">
    <property type="component" value="Unassembled WGS sequence"/>
</dbReference>
<comment type="caution">
    <text evidence="1">The sequence shown here is derived from an EMBL/GenBank/DDBJ whole genome shotgun (WGS) entry which is preliminary data.</text>
</comment>
<evidence type="ECO:0008006" key="3">
    <source>
        <dbReference type="Google" id="ProtNLM"/>
    </source>
</evidence>
<dbReference type="AlphaFoldDB" id="A0A8X6L8E9"/>
<sequence length="70" mass="8035">MAAPIQNPAKCEVRSVIRFLPAKGQRPVDIHKEIVSVYGNIMNRQNVTKWCRHFSEGPMFMTNKEQVGHL</sequence>
<keyword evidence="2" id="KW-1185">Reference proteome</keyword>
<gene>
    <name evidence="1" type="primary">NCL1_47301</name>
    <name evidence="1" type="ORF">TNCT_101421</name>
</gene>
<dbReference type="EMBL" id="BMAO01004881">
    <property type="protein sequence ID" value="GFQ97638.1"/>
    <property type="molecule type" value="Genomic_DNA"/>
</dbReference>
<accession>A0A8X6L8E9</accession>
<organism evidence="1 2">
    <name type="scientific">Trichonephila clavata</name>
    <name type="common">Joro spider</name>
    <name type="synonym">Nephila clavata</name>
    <dbReference type="NCBI Taxonomy" id="2740835"/>
    <lineage>
        <taxon>Eukaryota</taxon>
        <taxon>Metazoa</taxon>
        <taxon>Ecdysozoa</taxon>
        <taxon>Arthropoda</taxon>
        <taxon>Chelicerata</taxon>
        <taxon>Arachnida</taxon>
        <taxon>Araneae</taxon>
        <taxon>Araneomorphae</taxon>
        <taxon>Entelegynae</taxon>
        <taxon>Araneoidea</taxon>
        <taxon>Nephilidae</taxon>
        <taxon>Trichonephila</taxon>
    </lineage>
</organism>
<evidence type="ECO:0000313" key="2">
    <source>
        <dbReference type="Proteomes" id="UP000887116"/>
    </source>
</evidence>
<proteinExistence type="predicted"/>